<name>A0A820NCJ8_9BILA</name>
<feature type="transmembrane region" description="Helical" evidence="5">
    <location>
        <begin position="122"/>
        <end position="145"/>
    </location>
</feature>
<dbReference type="PANTHER" id="PTHR11814">
    <property type="entry name" value="SULFATE TRANSPORTER"/>
    <property type="match status" value="1"/>
</dbReference>
<accession>A0A820NCJ8</accession>
<dbReference type="Gene3D" id="3.30.750.24">
    <property type="entry name" value="STAS domain"/>
    <property type="match status" value="1"/>
</dbReference>
<dbReference type="GO" id="GO:0016020">
    <property type="term" value="C:membrane"/>
    <property type="evidence" value="ECO:0007669"/>
    <property type="project" value="UniProtKB-SubCell"/>
</dbReference>
<evidence type="ECO:0000313" key="9">
    <source>
        <dbReference type="Proteomes" id="UP000663851"/>
    </source>
</evidence>
<dbReference type="InterPro" id="IPR036513">
    <property type="entry name" value="STAS_dom_sf"/>
</dbReference>
<evidence type="ECO:0000256" key="3">
    <source>
        <dbReference type="ARBA" id="ARBA00022989"/>
    </source>
</evidence>
<dbReference type="CDD" id="cd07042">
    <property type="entry name" value="STAS_SulP_like_sulfate_transporter"/>
    <property type="match status" value="1"/>
</dbReference>
<dbReference type="GO" id="GO:0055085">
    <property type="term" value="P:transmembrane transport"/>
    <property type="evidence" value="ECO:0007669"/>
    <property type="project" value="InterPro"/>
</dbReference>
<feature type="transmembrane region" description="Helical" evidence="5">
    <location>
        <begin position="187"/>
        <end position="207"/>
    </location>
</feature>
<organism evidence="8 9">
    <name type="scientific">Rotaria socialis</name>
    <dbReference type="NCBI Taxonomy" id="392032"/>
    <lineage>
        <taxon>Eukaryota</taxon>
        <taxon>Metazoa</taxon>
        <taxon>Spiralia</taxon>
        <taxon>Gnathifera</taxon>
        <taxon>Rotifera</taxon>
        <taxon>Eurotatoria</taxon>
        <taxon>Bdelloidea</taxon>
        <taxon>Philodinida</taxon>
        <taxon>Philodinidae</taxon>
        <taxon>Rotaria</taxon>
    </lineage>
</organism>
<keyword evidence="3 5" id="KW-1133">Transmembrane helix</keyword>
<dbReference type="AlphaFoldDB" id="A0A820NCJ8"/>
<feature type="transmembrane region" description="Helical" evidence="5">
    <location>
        <begin position="425"/>
        <end position="445"/>
    </location>
</feature>
<evidence type="ECO:0000256" key="2">
    <source>
        <dbReference type="ARBA" id="ARBA00022692"/>
    </source>
</evidence>
<dbReference type="NCBIfam" id="TIGR00815">
    <property type="entry name" value="sulP"/>
    <property type="match status" value="1"/>
</dbReference>
<feature type="transmembrane region" description="Helical" evidence="5">
    <location>
        <begin position="482"/>
        <end position="510"/>
    </location>
</feature>
<evidence type="ECO:0000313" key="10">
    <source>
        <dbReference type="Proteomes" id="UP000663873"/>
    </source>
</evidence>
<sequence length="1040" mass="117123">MLDEGSDEDLSEHLPYRRPRFRMQSFIDEYGVVPPRKSPVRRLRDYAKNYWHNLNSVDVANSFLESIPLIRCLKEYKIRKYLLGDILAGITVAIMHIPQGIAYGVLAGLSASDGLYVSFFPVIIYMIFGTCPHLSIGTFAIISLLTAKAINGVSLPPLNSTINDSIIESNFSYISNVPSDALINEKLGVATTLAFFVGVIQLILWLFRLGFITTYMTEPFISGLNVGAAVQVFSSQIPGAFGVPSPNDIQGLFKLPRFYVRVIGSIVKSINWISTAITVTSIIILLVVKALNDRYKKKIRFTIPTELVLVIFGTLISYLAKLHDQHGVAIVGTVKRGLPAPTAPAFTNVSSLLVPAITITIVSLCLNISVAKMFARKYDYKVRSNQELLAYGLGNVVSSFFQCYPSSGSLSRSMVQGESGGTTSLIGGFSSVILVVVILALAPLLKSLPMACLAGIIIVNLKGLLLKVSDFMYYYRINMMEAILWLVTFLTVVLSDVDIGVYVGIAVSFLMNTIRTQRPRFVALGRVGDTTFYKSIKVFPSAEQHANIKVIRFDGSLYACNAPFFKRKFYELIDIRLRQKPLISFRIPETVEIQDSADKYVVLDCSPMNFIDSVGVKLLIEIYKDMKKRNIHLYLTECRYDVRYTLDSMKFYEHTDGCIIYVSTSGAVTAILAEIQNISNLIHISHESENITVVPLINKTENIPQEKKISLPPAQNRRFAIFACSIHANTFAYTFYTPITAASWQRIGYQAIVVFVGDFTKPNVMTPRLNLSRNYLKHVGAHIVDVQCNESYSIKLSQLIRVFSGFLPDSIAQDDDNILTGDSDLIPLKASEYQPKNGTDGYIFNAFCCGQFQRHGKTYTMFPMGHVFLQKKAWRAIVMESQQRTELLVNATNQTQYLLSEKAPLSFETITLYGRHEFGKVYDQHMDKGDSAWYMDQIFCSMLLIDYRSKHKNFSVHERGRADRLDRAFPMSFWNRDNFNQFGDAHLKHDEILQEGNWQIFNKLLKSLFNGTLVTLFNDYHRQYMIIDKVVATPATLVKP</sequence>
<proteinExistence type="predicted"/>
<evidence type="ECO:0000259" key="6">
    <source>
        <dbReference type="PROSITE" id="PS50801"/>
    </source>
</evidence>
<evidence type="ECO:0000256" key="5">
    <source>
        <dbReference type="SAM" id="Phobius"/>
    </source>
</evidence>
<feature type="transmembrane region" description="Helical" evidence="5">
    <location>
        <begin position="452"/>
        <end position="476"/>
    </location>
</feature>
<dbReference type="PROSITE" id="PS50801">
    <property type="entry name" value="STAS"/>
    <property type="match status" value="1"/>
</dbReference>
<feature type="transmembrane region" description="Helical" evidence="5">
    <location>
        <begin position="270"/>
        <end position="291"/>
    </location>
</feature>
<feature type="transmembrane region" description="Helical" evidence="5">
    <location>
        <begin position="81"/>
        <end position="102"/>
    </location>
</feature>
<evidence type="ECO:0000313" key="7">
    <source>
        <dbReference type="EMBL" id="CAF4229189.1"/>
    </source>
</evidence>
<reference evidence="8" key="1">
    <citation type="submission" date="2021-02" db="EMBL/GenBank/DDBJ databases">
        <authorList>
            <person name="Nowell W R."/>
        </authorList>
    </citation>
    <scope>NUCLEOTIDE SEQUENCE</scope>
</reference>
<protein>
    <recommendedName>
        <fullName evidence="6">STAS domain-containing protein</fullName>
    </recommendedName>
</protein>
<evidence type="ECO:0000313" key="8">
    <source>
        <dbReference type="EMBL" id="CAF4388226.1"/>
    </source>
</evidence>
<dbReference type="Pfam" id="PF00916">
    <property type="entry name" value="Sulfate_transp"/>
    <property type="match status" value="1"/>
</dbReference>
<dbReference type="EMBL" id="CAJOBO010001541">
    <property type="protein sequence ID" value="CAF4388226.1"/>
    <property type="molecule type" value="Genomic_DNA"/>
</dbReference>
<dbReference type="Proteomes" id="UP000663851">
    <property type="component" value="Unassembled WGS sequence"/>
</dbReference>
<feature type="transmembrane region" description="Helical" evidence="5">
    <location>
        <begin position="303"/>
        <end position="320"/>
    </location>
</feature>
<dbReference type="InterPro" id="IPR002645">
    <property type="entry name" value="STAS_dom"/>
</dbReference>
<keyword evidence="2 5" id="KW-0812">Transmembrane</keyword>
<comment type="subcellular location">
    <subcellularLocation>
        <location evidence="1">Membrane</location>
        <topology evidence="1">Multi-pass membrane protein</topology>
    </subcellularLocation>
</comment>
<comment type="caution">
    <text evidence="8">The sequence shown here is derived from an EMBL/GenBank/DDBJ whole genome shotgun (WGS) entry which is preliminary data.</text>
</comment>
<dbReference type="Pfam" id="PF01740">
    <property type="entry name" value="STAS"/>
    <property type="match status" value="1"/>
</dbReference>
<keyword evidence="4 5" id="KW-0472">Membrane</keyword>
<evidence type="ECO:0000256" key="1">
    <source>
        <dbReference type="ARBA" id="ARBA00004141"/>
    </source>
</evidence>
<dbReference type="Proteomes" id="UP000663873">
    <property type="component" value="Unassembled WGS sequence"/>
</dbReference>
<dbReference type="SUPFAM" id="SSF52091">
    <property type="entry name" value="SpoIIaa-like"/>
    <property type="match status" value="1"/>
</dbReference>
<feature type="transmembrane region" description="Helical" evidence="5">
    <location>
        <begin position="345"/>
        <end position="368"/>
    </location>
</feature>
<dbReference type="EMBL" id="CAJOBP010000863">
    <property type="protein sequence ID" value="CAF4229189.1"/>
    <property type="molecule type" value="Genomic_DNA"/>
</dbReference>
<keyword evidence="10" id="KW-1185">Reference proteome</keyword>
<dbReference type="InterPro" id="IPR001902">
    <property type="entry name" value="SLC26A/SulP_fam"/>
</dbReference>
<evidence type="ECO:0000256" key="4">
    <source>
        <dbReference type="ARBA" id="ARBA00023136"/>
    </source>
</evidence>
<dbReference type="InterPro" id="IPR011547">
    <property type="entry name" value="SLC26A/SulP_dom"/>
</dbReference>
<gene>
    <name evidence="8" type="ORF">HFQ381_LOCUS19218</name>
    <name evidence="7" type="ORF">UJA718_LOCUS8222</name>
</gene>
<feature type="domain" description="STAS" evidence="6">
    <location>
        <begin position="538"/>
        <end position="671"/>
    </location>
</feature>